<dbReference type="VEuPathDB" id="VectorBase:GPPI051128"/>
<keyword evidence="5" id="KW-1185">Reference proteome</keyword>
<sequence>MRIFSILALFLFLSFYVQLLQTAISLAVDDGFVLEPTDYTPEYQNGMPKRVGLRKRKRRPQTGTSAVRSTALANNQYWRGHIDDDDLREPNNNIKDGEQQSKEYRRPEKNSETENVKLLDAFKREQKPNDSNEKLRENQQNLASTSSPVNLKNLLKNTGGLSLSEILQQQNLSLDDLLKGKQNAILALQTTSLPQIKQKPNINQILTKPKIVAENREDAEQKTKVLAMQRLKLFGTASRPLNDINARKKEYLNAIGTTVMMTASNGSDLTKPTTVISSTTRVPIYKKILHQRSTLKPTFLLTNATLAPVNTFTDYVDRKPEKNLTNESEEEMEFIVEDGQEDEIEIGAHDENLDTENISLVEDLKDISKQNVDMTTTSNSNAAITEKPIQNKLTINSRRSGYTTTGQLTRTTRRLNYASSSNSPTTTSTKITPTTSPITSTATNIMLTTTTTASSSTMNLTPKAHTMFNSEQLKERIQESLLKNLIDKNDKQTDQHRATYNNNGDDDLENFFDEAVKIKARKPVETSTLITKMRQYSTSTASSNSKKSQYNEFLPDYDNVDDRTDLLELIEDRRSGNRLFKVLEQRNMTLEELIEHRKRGSSQLHLATIVENPAGLFPDKRVVLQDNMDIVTAFENFPHFNLLNLKSVKPDDIKTDSQGSSYFTSIIDIEPTDEIYKSGGEGAKTETRGALLTSNVNTNRLERKRRLKAHTNHIQKYRGSISHINILNKNSKSLSFFPAWKTLALASLATRITNNAQAITPSLSNTFYLPQSKLLFENHSTADEEDMELNENKLFMLSNDTMDADDSNEVAYNSGAIKPMQAAIRLNDNTIQTMENEVLRAHDLVDLELSGHGFKRSSTAPVAVSVTGQKHQNSFYTNISAGIKSAIVASTTIVLTALITFMLIFVVCRWKQRGLKHHSSRNSNNSSLIKTYNVMKSKLPALITGTTTTTTTTLTTAGQNSSSTTRCTARQNDNNPVAVIATITTTSNSAVNNGKNSNSQQLQRQSSLLFQRNANNSKNYHQQHQTQNKTTKLSRLSGHKQTNLRNNEKSSSSSLLSIGGGCGASTAAVGGGLLGVSCSNLGSTTSLAFSLTSNSSTKLNAMDTNSPEVQEYLFDTLRNSF</sequence>
<dbReference type="Proteomes" id="UP000092460">
    <property type="component" value="Unassembled WGS sequence"/>
</dbReference>
<dbReference type="EnsemblMetazoa" id="GPPI051128-RA">
    <property type="protein sequence ID" value="GPPI051128-PA"/>
    <property type="gene ID" value="GPPI051128"/>
</dbReference>
<dbReference type="STRING" id="67801.A0A1B0C7A4"/>
<evidence type="ECO:0000313" key="5">
    <source>
        <dbReference type="Proteomes" id="UP000092460"/>
    </source>
</evidence>
<reference evidence="5" key="1">
    <citation type="submission" date="2015-01" db="EMBL/GenBank/DDBJ databases">
        <authorList>
            <person name="Aksoy S."/>
            <person name="Warren W."/>
            <person name="Wilson R.K."/>
        </authorList>
    </citation>
    <scope>NUCLEOTIDE SEQUENCE [LARGE SCALE GENOMIC DNA]</scope>
    <source>
        <strain evidence="5">IAEA</strain>
    </source>
</reference>
<evidence type="ECO:0000256" key="2">
    <source>
        <dbReference type="SAM" id="Phobius"/>
    </source>
</evidence>
<dbReference type="AlphaFoldDB" id="A0A1B0C7A4"/>
<accession>A0A1B0C7A4</accession>
<feature type="region of interest" description="Disordered" evidence="1">
    <location>
        <begin position="1018"/>
        <end position="1055"/>
    </location>
</feature>
<keyword evidence="2" id="KW-1133">Transmembrane helix</keyword>
<dbReference type="EMBL" id="JXJN01027967">
    <property type="status" value="NOT_ANNOTATED_CDS"/>
    <property type="molecule type" value="Genomic_DNA"/>
</dbReference>
<evidence type="ECO:0000256" key="1">
    <source>
        <dbReference type="SAM" id="MobiDB-lite"/>
    </source>
</evidence>
<proteinExistence type="predicted"/>
<feature type="compositionally biased region" description="Polar residues" evidence="1">
    <location>
        <begin position="138"/>
        <end position="150"/>
    </location>
</feature>
<feature type="compositionally biased region" description="Basic and acidic residues" evidence="1">
    <location>
        <begin position="95"/>
        <end position="137"/>
    </location>
</feature>
<feature type="chain" id="PRO_5008405448" evidence="3">
    <location>
        <begin position="20"/>
        <end position="1121"/>
    </location>
</feature>
<protein>
    <submittedName>
        <fullName evidence="4">Uncharacterized protein</fullName>
    </submittedName>
</protein>
<feature type="compositionally biased region" description="Basic residues" evidence="1">
    <location>
        <begin position="51"/>
        <end position="60"/>
    </location>
</feature>
<keyword evidence="2" id="KW-0812">Transmembrane</keyword>
<evidence type="ECO:0000256" key="3">
    <source>
        <dbReference type="SAM" id="SignalP"/>
    </source>
</evidence>
<reference evidence="4" key="2">
    <citation type="submission" date="2020-05" db="UniProtKB">
        <authorList>
            <consortium name="EnsemblMetazoa"/>
        </authorList>
    </citation>
    <scope>IDENTIFICATION</scope>
    <source>
        <strain evidence="4">IAEA</strain>
    </source>
</reference>
<feature type="region of interest" description="Disordered" evidence="1">
    <location>
        <begin position="417"/>
        <end position="438"/>
    </location>
</feature>
<name>A0A1B0C7A4_9MUSC</name>
<evidence type="ECO:0000313" key="4">
    <source>
        <dbReference type="EnsemblMetazoa" id="GPPI051128-PA"/>
    </source>
</evidence>
<organism evidence="4 5">
    <name type="scientific">Glossina palpalis gambiensis</name>
    <dbReference type="NCBI Taxonomy" id="67801"/>
    <lineage>
        <taxon>Eukaryota</taxon>
        <taxon>Metazoa</taxon>
        <taxon>Ecdysozoa</taxon>
        <taxon>Arthropoda</taxon>
        <taxon>Hexapoda</taxon>
        <taxon>Insecta</taxon>
        <taxon>Pterygota</taxon>
        <taxon>Neoptera</taxon>
        <taxon>Endopterygota</taxon>
        <taxon>Diptera</taxon>
        <taxon>Brachycera</taxon>
        <taxon>Muscomorpha</taxon>
        <taxon>Hippoboscoidea</taxon>
        <taxon>Glossinidae</taxon>
        <taxon>Glossina</taxon>
    </lineage>
</organism>
<feature type="compositionally biased region" description="Polar residues" evidence="1">
    <location>
        <begin position="61"/>
        <end position="77"/>
    </location>
</feature>
<keyword evidence="3" id="KW-0732">Signal</keyword>
<feature type="signal peptide" evidence="3">
    <location>
        <begin position="1"/>
        <end position="19"/>
    </location>
</feature>
<feature type="region of interest" description="Disordered" evidence="1">
    <location>
        <begin position="37"/>
        <end position="150"/>
    </location>
</feature>
<keyword evidence="2" id="KW-0472">Membrane</keyword>
<feature type="compositionally biased region" description="Low complexity" evidence="1">
    <location>
        <begin position="1018"/>
        <end position="1031"/>
    </location>
</feature>
<feature type="transmembrane region" description="Helical" evidence="2">
    <location>
        <begin position="886"/>
        <end position="908"/>
    </location>
</feature>